<organism evidence="2 3">
    <name type="scientific">Saezia sanguinis</name>
    <dbReference type="NCBI Taxonomy" id="1965230"/>
    <lineage>
        <taxon>Bacteria</taxon>
        <taxon>Pseudomonadati</taxon>
        <taxon>Pseudomonadota</taxon>
        <taxon>Betaproteobacteria</taxon>
        <taxon>Burkholderiales</taxon>
        <taxon>Saeziaceae</taxon>
        <taxon>Saezia</taxon>
    </lineage>
</organism>
<dbReference type="PANTHER" id="PTHR40606">
    <property type="match status" value="1"/>
</dbReference>
<feature type="domain" description="DUF1508" evidence="1">
    <location>
        <begin position="61"/>
        <end position="108"/>
    </location>
</feature>
<dbReference type="InterPro" id="IPR010879">
    <property type="entry name" value="DUF1508"/>
</dbReference>
<sequence length="111" mass="12161">MASYYEISKNTNGQFRFALKAPNGQIVLVSEQYKSKDSAKNGVASVQANCTLDKRYEKKVAKNGNFYFNLKAANHQVIGTSEMYTTETARDNGIAAVKANGIATTVKDITQ</sequence>
<dbReference type="PANTHER" id="PTHR40606:SF1">
    <property type="entry name" value="UPF0339 PROTEIN YEGP"/>
    <property type="match status" value="1"/>
</dbReference>
<dbReference type="Pfam" id="PF07411">
    <property type="entry name" value="DUF1508"/>
    <property type="match status" value="2"/>
</dbReference>
<protein>
    <recommendedName>
        <fullName evidence="1">DUF1508 domain-containing protein</fullName>
    </recommendedName>
</protein>
<keyword evidence="3" id="KW-1185">Reference proteome</keyword>
<name>A0A433SA01_9BURK</name>
<accession>A0A433SA01</accession>
<dbReference type="EMBL" id="PQSP01000011">
    <property type="protein sequence ID" value="RUS65573.1"/>
    <property type="molecule type" value="Genomic_DNA"/>
</dbReference>
<proteinExistence type="predicted"/>
<dbReference type="OrthoDB" id="9802792at2"/>
<dbReference type="InterPro" id="IPR036913">
    <property type="entry name" value="YegP-like_sf"/>
</dbReference>
<evidence type="ECO:0000259" key="1">
    <source>
        <dbReference type="Pfam" id="PF07411"/>
    </source>
</evidence>
<dbReference type="InterPro" id="IPR051141">
    <property type="entry name" value="UPF0339_domain"/>
</dbReference>
<dbReference type="AlphaFoldDB" id="A0A433SA01"/>
<dbReference type="SUPFAM" id="SSF160113">
    <property type="entry name" value="YegP-like"/>
    <property type="match status" value="2"/>
</dbReference>
<dbReference type="RefSeq" id="WP_126981030.1">
    <property type="nucleotide sequence ID" value="NZ_CAWUGC010000005.1"/>
</dbReference>
<evidence type="ECO:0000313" key="2">
    <source>
        <dbReference type="EMBL" id="RUS65573.1"/>
    </source>
</evidence>
<dbReference type="Proteomes" id="UP000286947">
    <property type="component" value="Unassembled WGS sequence"/>
</dbReference>
<feature type="domain" description="DUF1508" evidence="1">
    <location>
        <begin position="11"/>
        <end position="57"/>
    </location>
</feature>
<reference evidence="2 3" key="1">
    <citation type="submission" date="2018-01" db="EMBL/GenBank/DDBJ databases">
        <title>Saezia sanguinis gen. nov., sp. nov., in the order Burkholderiales isolated from human blood.</title>
        <authorList>
            <person name="Medina-Pascual M.J."/>
            <person name="Valdezate S."/>
            <person name="Monzon S."/>
            <person name="Cuesta I."/>
            <person name="Carrasco G."/>
            <person name="Villalon P."/>
            <person name="Saez-Nieto J.A."/>
        </authorList>
    </citation>
    <scope>NUCLEOTIDE SEQUENCE [LARGE SCALE GENOMIC DNA]</scope>
    <source>
        <strain evidence="2 3">CNM695-12</strain>
    </source>
</reference>
<comment type="caution">
    <text evidence="2">The sequence shown here is derived from an EMBL/GenBank/DDBJ whole genome shotgun (WGS) entry which is preliminary data.</text>
</comment>
<evidence type="ECO:0000313" key="3">
    <source>
        <dbReference type="Proteomes" id="UP000286947"/>
    </source>
</evidence>
<gene>
    <name evidence="2" type="ORF">CUZ56_02872</name>
</gene>
<dbReference type="Gene3D" id="2.30.29.80">
    <property type="match status" value="1"/>
</dbReference>